<dbReference type="NCBIfam" id="NF033223">
    <property type="entry name" value="YHYH_alt"/>
    <property type="match status" value="1"/>
</dbReference>
<dbReference type="AlphaFoldDB" id="A0A520MYM4"/>
<reference evidence="3 4" key="1">
    <citation type="submission" date="2019-02" db="EMBL/GenBank/DDBJ databases">
        <title>Prokaryotic population dynamics and viral predation in marine succession experiment using metagenomics: the confinement effect.</title>
        <authorList>
            <person name="Haro-Moreno J.M."/>
            <person name="Rodriguez-Valera F."/>
            <person name="Lopez-Perez M."/>
        </authorList>
    </citation>
    <scope>NUCLEOTIDE SEQUENCE [LARGE SCALE GENOMIC DNA]</scope>
    <source>
        <strain evidence="3">MED-G159</strain>
    </source>
</reference>
<accession>A0A520MYM4</accession>
<organism evidence="3 4">
    <name type="scientific">SAR86 cluster bacterium</name>
    <dbReference type="NCBI Taxonomy" id="2030880"/>
    <lineage>
        <taxon>Bacteria</taxon>
        <taxon>Pseudomonadati</taxon>
        <taxon>Pseudomonadota</taxon>
        <taxon>Gammaproteobacteria</taxon>
        <taxon>SAR86 cluster</taxon>
    </lineage>
</organism>
<comment type="caution">
    <text evidence="3">The sequence shown here is derived from an EMBL/GenBank/DDBJ whole genome shotgun (WGS) entry which is preliminary data.</text>
</comment>
<dbReference type="EMBL" id="SHBE01000005">
    <property type="protein sequence ID" value="RZO26266.1"/>
    <property type="molecule type" value="Genomic_DNA"/>
</dbReference>
<dbReference type="Proteomes" id="UP000315825">
    <property type="component" value="Unassembled WGS sequence"/>
</dbReference>
<feature type="region of interest" description="Disordered" evidence="1">
    <location>
        <begin position="87"/>
        <end position="109"/>
    </location>
</feature>
<protein>
    <submittedName>
        <fullName evidence="3">YHYH domain-containing protein</fullName>
    </submittedName>
</protein>
<sequence length="109" mass="12140">MFRLIYSFLVLILFLPNDLSAHSGRTDSNCGHNCSAESKRKGLCTGYHYHFANCPSVEVTEGETQSSNECNVLEKALHAHFHDAEGNHIASEGHHAHDEDVSHVHKESK</sequence>
<evidence type="ECO:0000313" key="3">
    <source>
        <dbReference type="EMBL" id="RZO26266.1"/>
    </source>
</evidence>
<evidence type="ECO:0000256" key="2">
    <source>
        <dbReference type="SAM" id="SignalP"/>
    </source>
</evidence>
<feature type="signal peptide" evidence="2">
    <location>
        <begin position="1"/>
        <end position="21"/>
    </location>
</feature>
<evidence type="ECO:0000256" key="1">
    <source>
        <dbReference type="SAM" id="MobiDB-lite"/>
    </source>
</evidence>
<gene>
    <name evidence="3" type="ORF">EVA92_03115</name>
</gene>
<feature type="chain" id="PRO_5022075667" evidence="2">
    <location>
        <begin position="22"/>
        <end position="109"/>
    </location>
</feature>
<keyword evidence="2" id="KW-0732">Signal</keyword>
<name>A0A520MYM4_9GAMM</name>
<evidence type="ECO:0000313" key="4">
    <source>
        <dbReference type="Proteomes" id="UP000315825"/>
    </source>
</evidence>
<dbReference type="InterPro" id="IPR047773">
    <property type="entry name" value="YHYH_dom_bact"/>
</dbReference>
<proteinExistence type="predicted"/>